<proteinExistence type="predicted"/>
<name>A0ABT4KX13_9SPHI</name>
<keyword evidence="2 5" id="KW-0456">Lyase</keyword>
<dbReference type="SUPFAM" id="SSF48230">
    <property type="entry name" value="Chondroitin AC/alginate lyase"/>
    <property type="match status" value="1"/>
</dbReference>
<dbReference type="Pfam" id="PF05426">
    <property type="entry name" value="Alginate_lyase"/>
    <property type="match status" value="1"/>
</dbReference>
<evidence type="ECO:0000313" key="6">
    <source>
        <dbReference type="Proteomes" id="UP001144341"/>
    </source>
</evidence>
<comment type="caution">
    <text evidence="5">The sequence shown here is derived from an EMBL/GenBank/DDBJ whole genome shotgun (WGS) entry which is preliminary data.</text>
</comment>
<feature type="domain" description="Alginate lyase" evidence="4">
    <location>
        <begin position="86"/>
        <end position="253"/>
    </location>
</feature>
<feature type="signal peptide" evidence="3">
    <location>
        <begin position="1"/>
        <end position="20"/>
    </location>
</feature>
<protein>
    <submittedName>
        <fullName evidence="5">Alginate lyase family protein</fullName>
    </submittedName>
</protein>
<dbReference type="GO" id="GO:0016829">
    <property type="term" value="F:lyase activity"/>
    <property type="evidence" value="ECO:0007669"/>
    <property type="project" value="UniProtKB-KW"/>
</dbReference>
<evidence type="ECO:0000256" key="2">
    <source>
        <dbReference type="ARBA" id="ARBA00023239"/>
    </source>
</evidence>
<gene>
    <name evidence="5" type="ORF">O0931_09145</name>
</gene>
<evidence type="ECO:0000256" key="3">
    <source>
        <dbReference type="SAM" id="SignalP"/>
    </source>
</evidence>
<keyword evidence="6" id="KW-1185">Reference proteome</keyword>
<accession>A0ABT4KX13</accession>
<dbReference type="PROSITE" id="PS51257">
    <property type="entry name" value="PROKAR_LIPOPROTEIN"/>
    <property type="match status" value="1"/>
</dbReference>
<dbReference type="InterPro" id="IPR008929">
    <property type="entry name" value="Chondroitin_lyas"/>
</dbReference>
<reference evidence="5" key="1">
    <citation type="submission" date="2022-12" db="EMBL/GenBank/DDBJ databases">
        <title>Genome sequence of SJ11.</title>
        <authorList>
            <person name="Woo H."/>
        </authorList>
    </citation>
    <scope>NUCLEOTIDE SEQUENCE</scope>
    <source>
        <strain evidence="5">SJ11</strain>
    </source>
</reference>
<feature type="chain" id="PRO_5045996911" evidence="3">
    <location>
        <begin position="21"/>
        <end position="402"/>
    </location>
</feature>
<evidence type="ECO:0000256" key="1">
    <source>
        <dbReference type="ARBA" id="ARBA00022729"/>
    </source>
</evidence>
<dbReference type="Gene3D" id="1.50.10.100">
    <property type="entry name" value="Chondroitin AC/alginate lyase"/>
    <property type="match status" value="1"/>
</dbReference>
<dbReference type="Proteomes" id="UP001144341">
    <property type="component" value="Unassembled WGS sequence"/>
</dbReference>
<organism evidence="5 6">
    <name type="scientific">Pedobacter rhodius</name>
    <dbReference type="NCBI Taxonomy" id="3004098"/>
    <lineage>
        <taxon>Bacteria</taxon>
        <taxon>Pseudomonadati</taxon>
        <taxon>Bacteroidota</taxon>
        <taxon>Sphingobacteriia</taxon>
        <taxon>Sphingobacteriales</taxon>
        <taxon>Sphingobacteriaceae</taxon>
        <taxon>Pedobacter</taxon>
    </lineage>
</organism>
<dbReference type="EMBL" id="JAPWGL010000002">
    <property type="protein sequence ID" value="MCZ4223461.1"/>
    <property type="molecule type" value="Genomic_DNA"/>
</dbReference>
<evidence type="ECO:0000259" key="4">
    <source>
        <dbReference type="Pfam" id="PF05426"/>
    </source>
</evidence>
<evidence type="ECO:0000313" key="5">
    <source>
        <dbReference type="EMBL" id="MCZ4223461.1"/>
    </source>
</evidence>
<sequence length="402" mass="42890">MKIKILVKAILLLNVLFAYSCQKPEETNESVNKIDSSAMRKANTGTNTTQSVLAVHPGALHTQSALSLTRANVASNTEPWISAWNAIKNTDAGVNYQPTGLSSTVTNAYLLQNHGHAAYVLAIKWVASNDISYANTAKNIINTWVNTVDSMTTDPLRTGLGATQMANAAEILATAFNGSAGWSATDVANAKDWFKSVVWPRIGTGGSRSSNWGTAALSGCMSVAIFCDDSTLFDYAVDAYKNGFSNAFKANGTPDGCAGVNQYIAETSGQAVEAGRDQGHPQGGVAHLVETAFMAYNQSTNLVTFSNNRLVAGMEYLANYNLGNTVPYNANFADPCNVHPAWATISPTGRGVFSPVYEMCNKLFTLTGITHPFTAQVVSSAGYTPEKTNSDHTGLGTLLYRY</sequence>
<dbReference type="RefSeq" id="WP_269415254.1">
    <property type="nucleotide sequence ID" value="NZ_JAPWGL010000002.1"/>
</dbReference>
<dbReference type="InterPro" id="IPR008397">
    <property type="entry name" value="Alginate_lyase_dom"/>
</dbReference>
<keyword evidence="1 3" id="KW-0732">Signal</keyword>